<dbReference type="EMBL" id="WAGX01000008">
    <property type="protein sequence ID" value="KAB1434245.1"/>
    <property type="molecule type" value="Genomic_DNA"/>
</dbReference>
<keyword evidence="4" id="KW-1185">Reference proteome</keyword>
<keyword evidence="2" id="KW-0472">Membrane</keyword>
<dbReference type="Proteomes" id="UP000461768">
    <property type="component" value="Unassembled WGS sequence"/>
</dbReference>
<reference evidence="3 4" key="1">
    <citation type="submission" date="2019-09" db="EMBL/GenBank/DDBJ databases">
        <authorList>
            <person name="Valk L.C."/>
        </authorList>
    </citation>
    <scope>NUCLEOTIDE SEQUENCE [LARGE SCALE GENOMIC DNA]</scope>
    <source>
        <strain evidence="3">GalUA</strain>
    </source>
</reference>
<protein>
    <submittedName>
        <fullName evidence="3">5-bromo-4-chloroindolyl phosphate hydrolysis protein</fullName>
    </submittedName>
</protein>
<gene>
    <name evidence="3" type="ORF">F7O84_17280</name>
</gene>
<dbReference type="AlphaFoldDB" id="A0A7V7UAI3"/>
<evidence type="ECO:0000313" key="4">
    <source>
        <dbReference type="Proteomes" id="UP000461768"/>
    </source>
</evidence>
<evidence type="ECO:0000256" key="2">
    <source>
        <dbReference type="SAM" id="Phobius"/>
    </source>
</evidence>
<proteinExistence type="predicted"/>
<dbReference type="OrthoDB" id="9782052at2"/>
<feature type="transmembrane region" description="Helical" evidence="2">
    <location>
        <begin position="119"/>
        <end position="145"/>
    </location>
</feature>
<dbReference type="InterPro" id="IPR018770">
    <property type="entry name" value="ChloroindolylP_hydrolase"/>
</dbReference>
<evidence type="ECO:0000256" key="1">
    <source>
        <dbReference type="SAM" id="MobiDB-lite"/>
    </source>
</evidence>
<feature type="region of interest" description="Disordered" evidence="1">
    <location>
        <begin position="84"/>
        <end position="104"/>
    </location>
</feature>
<feature type="transmembrane region" description="Helical" evidence="2">
    <location>
        <begin position="151"/>
        <end position="171"/>
    </location>
</feature>
<evidence type="ECO:0000313" key="3">
    <source>
        <dbReference type="EMBL" id="KAB1434245.1"/>
    </source>
</evidence>
<dbReference type="Pfam" id="PF10112">
    <property type="entry name" value="Halogen_Hydrol"/>
    <property type="match status" value="1"/>
</dbReference>
<keyword evidence="2" id="KW-0812">Transmembrane</keyword>
<dbReference type="RefSeq" id="WP_151148184.1">
    <property type="nucleotide sequence ID" value="NZ_WAGX01000008.1"/>
</dbReference>
<reference evidence="3 4" key="2">
    <citation type="submission" date="2020-02" db="EMBL/GenBank/DDBJ databases">
        <title>Candidatus Galacturonibacter soehngenii shows hetero-acetogenic catabolism of galacturonic acid but lacks a canonical carbon monoxide dehydrogenase/acetyl-CoA synthase complex.</title>
        <authorList>
            <person name="Diender M."/>
            <person name="Stouten G.R."/>
            <person name="Petersen J.F."/>
            <person name="Nielsen P.H."/>
            <person name="Dueholm M.S."/>
            <person name="Pronk J.T."/>
            <person name="Van Loosdrecht M.C.M."/>
        </authorList>
    </citation>
    <scope>NUCLEOTIDE SEQUENCE [LARGE SCALE GENOMIC DNA]</scope>
    <source>
        <strain evidence="3">GalUA</strain>
    </source>
</reference>
<accession>A0A7V7UAI3</accession>
<organism evidence="3 4">
    <name type="scientific">Candidatus Galacturonatibacter soehngenii</name>
    <dbReference type="NCBI Taxonomy" id="2307010"/>
    <lineage>
        <taxon>Bacteria</taxon>
        <taxon>Bacillati</taxon>
        <taxon>Bacillota</taxon>
        <taxon>Clostridia</taxon>
        <taxon>Lachnospirales</taxon>
        <taxon>Lachnospiraceae</taxon>
        <taxon>Candidatus Galacturonatibacter</taxon>
    </lineage>
</organism>
<keyword evidence="2" id="KW-1133">Transmembrane helix</keyword>
<comment type="caution">
    <text evidence="3">The sequence shown here is derived from an EMBL/GenBank/DDBJ whole genome shotgun (WGS) entry which is preliminary data.</text>
</comment>
<name>A0A7V7UAI3_9FIRM</name>
<sequence>MNNKRNFSNLEDEIKDIVSNAIHKMDYNQLNKSIENTVENALWEVRNALGMNRDQNNFKHSSYHNKYSKQKQERWQDVKLKTGYQASRSDTKPVSPKSSDKQSITKAYPSNPIGKVAGILYTVFGWIFLPITGIAILVLTLLGFIMNQMNLFGTIALGIFPFLLISFFMTLRGSMIRARLRRFYRYISLFKDKSYYSIQDLSAQTQLSRKYITKDLRKMIVIGMFPEAHIDKQASCIMLNQESYQQYLQLQKNMQQKQSFNTPPAKEVNVNSEKAKESNAENPELQAIIEKGRHCIRQIREANDAIPGEEISNKLDRLELVIDKIFTHVERNPRQLSEINKFMEYYLPTTLKLVTAYKEFDLQPVQGENIRSAKKEIETTLDTINHAFEVLLDSLFEDAAMDIATDISVLETMLAQEGLTKRNFNPNDH</sequence>